<evidence type="ECO:0000313" key="3">
    <source>
        <dbReference type="Proteomes" id="UP000245956"/>
    </source>
</evidence>
<comment type="caution">
    <text evidence="2">The sequence shown here is derived from an EMBL/GenBank/DDBJ whole genome shotgun (WGS) entry which is preliminary data.</text>
</comment>
<reference evidence="2 3" key="1">
    <citation type="journal article" date="2016" name="Front. Microbiol.">
        <title>Genome and transcriptome sequences reveal the specific parasitism of the nematophagous Purpureocillium lilacinum 36-1.</title>
        <authorList>
            <person name="Xie J."/>
            <person name="Li S."/>
            <person name="Mo C."/>
            <person name="Xiao X."/>
            <person name="Peng D."/>
            <person name="Wang G."/>
            <person name="Xiao Y."/>
        </authorList>
    </citation>
    <scope>NUCLEOTIDE SEQUENCE [LARGE SCALE GENOMIC DNA]</scope>
    <source>
        <strain evidence="2 3">36-1</strain>
    </source>
</reference>
<dbReference type="AlphaFoldDB" id="A0A2U3DPB9"/>
<organism evidence="2 3">
    <name type="scientific">Purpureocillium lilacinum</name>
    <name type="common">Paecilomyces lilacinus</name>
    <dbReference type="NCBI Taxonomy" id="33203"/>
    <lineage>
        <taxon>Eukaryota</taxon>
        <taxon>Fungi</taxon>
        <taxon>Dikarya</taxon>
        <taxon>Ascomycota</taxon>
        <taxon>Pezizomycotina</taxon>
        <taxon>Sordariomycetes</taxon>
        <taxon>Hypocreomycetidae</taxon>
        <taxon>Hypocreales</taxon>
        <taxon>Ophiocordycipitaceae</taxon>
        <taxon>Purpureocillium</taxon>
    </lineage>
</organism>
<feature type="region of interest" description="Disordered" evidence="1">
    <location>
        <begin position="82"/>
        <end position="111"/>
    </location>
</feature>
<evidence type="ECO:0000256" key="1">
    <source>
        <dbReference type="SAM" id="MobiDB-lite"/>
    </source>
</evidence>
<dbReference type="EMBL" id="LCWV01000099">
    <property type="protein sequence ID" value="PWI64089.1"/>
    <property type="molecule type" value="Genomic_DNA"/>
</dbReference>
<gene>
    <name evidence="2" type="ORF">PCL_12685</name>
</gene>
<sequence length="111" mass="12664">MSLNCNHTKLQLQDAIGRCMYQIFTATSTSLELIQYGEEVLDWYENPLVTNDSDSISQLDTEAMRTIGDLRTRIFTAAAAIQHDDERSRHGNDYASGRPKEHHMLLDPDLH</sequence>
<accession>A0A2U3DPB9</accession>
<protein>
    <submittedName>
        <fullName evidence="2">Uncharacterized protein</fullName>
    </submittedName>
</protein>
<proteinExistence type="predicted"/>
<name>A0A2U3DPB9_PURLI</name>
<dbReference type="Proteomes" id="UP000245956">
    <property type="component" value="Unassembled WGS sequence"/>
</dbReference>
<evidence type="ECO:0000313" key="2">
    <source>
        <dbReference type="EMBL" id="PWI64089.1"/>
    </source>
</evidence>